<dbReference type="Gramene" id="evm.model.05.1314">
    <property type="protein sequence ID" value="cds.evm.model.05.1314"/>
    <property type="gene ID" value="evm.TU.05.1314"/>
</dbReference>
<accession>A0A803PKU3</accession>
<name>A0A803PKU3_CANSA</name>
<dbReference type="PANTHER" id="PTHR47074">
    <property type="entry name" value="BNAC02G40300D PROTEIN"/>
    <property type="match status" value="1"/>
</dbReference>
<evidence type="ECO:0000313" key="3">
    <source>
        <dbReference type="Proteomes" id="UP000596661"/>
    </source>
</evidence>
<evidence type="ECO:0000259" key="1">
    <source>
        <dbReference type="Pfam" id="PF13966"/>
    </source>
</evidence>
<reference evidence="2" key="2">
    <citation type="submission" date="2021-03" db="UniProtKB">
        <authorList>
            <consortium name="EnsemblPlants"/>
        </authorList>
    </citation>
    <scope>IDENTIFICATION</scope>
</reference>
<dbReference type="PANTHER" id="PTHR47074:SF11">
    <property type="entry name" value="REVERSE TRANSCRIPTASE-LIKE PROTEIN"/>
    <property type="match status" value="1"/>
</dbReference>
<dbReference type="EMBL" id="UZAU01000525">
    <property type="status" value="NOT_ANNOTATED_CDS"/>
    <property type="molecule type" value="Genomic_DNA"/>
</dbReference>
<feature type="domain" description="Reverse transcriptase zinc-binding" evidence="1">
    <location>
        <begin position="156"/>
        <end position="228"/>
    </location>
</feature>
<sequence>MPNSLLSRLLKHRYFSNNTFLEARVGHSPSLTWQAIHWGRELLVEGLRYKIGNGHTVLAGVDKWLPGHNNFKPISYSGPPNVHVSCFITEEREWNIPLLNEHFQPIDVDRILSIPLSFFPSNDRYIWHHTTTGQYTVNSGFHLAENLAEGRDSSGSNNHRDWWKTLWSLNLPTKIKIFAWRVMQNALPVATELSRRKVLTSATCSLCSNAWESIGHAMFNCTTARKVWRETKFTIDHTNAQSMYHGDYLIHLSTLHSKEDFELLVCTMWAIWHNRNKVTHGGVSRTSSNIAMFAQSHLEKYSRLRTKNQQTTTCSSHYSAAPNVQSTCDTTRAIPWTPLPLSGLKLNVDAAANQELKILGIGAIIRDHHGNVVAAMSKNV</sequence>
<dbReference type="Pfam" id="PF13966">
    <property type="entry name" value="zf-RVT"/>
    <property type="match status" value="1"/>
</dbReference>
<dbReference type="EnsemblPlants" id="evm.model.05.1314">
    <property type="protein sequence ID" value="cds.evm.model.05.1314"/>
    <property type="gene ID" value="evm.TU.05.1314"/>
</dbReference>
<dbReference type="InterPro" id="IPR052929">
    <property type="entry name" value="RNase_H-like_EbsB-rel"/>
</dbReference>
<organism evidence="2 3">
    <name type="scientific">Cannabis sativa</name>
    <name type="common">Hemp</name>
    <name type="synonym">Marijuana</name>
    <dbReference type="NCBI Taxonomy" id="3483"/>
    <lineage>
        <taxon>Eukaryota</taxon>
        <taxon>Viridiplantae</taxon>
        <taxon>Streptophyta</taxon>
        <taxon>Embryophyta</taxon>
        <taxon>Tracheophyta</taxon>
        <taxon>Spermatophyta</taxon>
        <taxon>Magnoliopsida</taxon>
        <taxon>eudicotyledons</taxon>
        <taxon>Gunneridae</taxon>
        <taxon>Pentapetalae</taxon>
        <taxon>rosids</taxon>
        <taxon>fabids</taxon>
        <taxon>Rosales</taxon>
        <taxon>Cannabaceae</taxon>
        <taxon>Cannabis</taxon>
    </lineage>
</organism>
<protein>
    <recommendedName>
        <fullName evidence="1">Reverse transcriptase zinc-binding domain-containing protein</fullName>
    </recommendedName>
</protein>
<dbReference type="AlphaFoldDB" id="A0A803PKU3"/>
<keyword evidence="3" id="KW-1185">Reference proteome</keyword>
<dbReference type="OMA" id="EEREWNI"/>
<evidence type="ECO:0000313" key="2">
    <source>
        <dbReference type="EnsemblPlants" id="cds.evm.model.05.1314"/>
    </source>
</evidence>
<proteinExistence type="predicted"/>
<dbReference type="Proteomes" id="UP000596661">
    <property type="component" value="Chromosome 5"/>
</dbReference>
<dbReference type="InterPro" id="IPR026960">
    <property type="entry name" value="RVT-Znf"/>
</dbReference>
<reference evidence="2" key="1">
    <citation type="submission" date="2018-11" db="EMBL/GenBank/DDBJ databases">
        <authorList>
            <person name="Grassa J C."/>
        </authorList>
    </citation>
    <scope>NUCLEOTIDE SEQUENCE [LARGE SCALE GENOMIC DNA]</scope>
</reference>